<gene>
    <name evidence="1" type="ORF">R0135_01765</name>
</gene>
<dbReference type="RefSeq" id="WP_407348549.1">
    <property type="nucleotide sequence ID" value="NZ_CP136864.1"/>
</dbReference>
<organism evidence="1 2">
    <name type="scientific">Congregibacter variabilis</name>
    <dbReference type="NCBI Taxonomy" id="3081200"/>
    <lineage>
        <taxon>Bacteria</taxon>
        <taxon>Pseudomonadati</taxon>
        <taxon>Pseudomonadota</taxon>
        <taxon>Gammaproteobacteria</taxon>
        <taxon>Cellvibrionales</taxon>
        <taxon>Halieaceae</taxon>
        <taxon>Congregibacter</taxon>
    </lineage>
</organism>
<protein>
    <recommendedName>
        <fullName evidence="3">Toxin CptA</fullName>
    </recommendedName>
</protein>
<dbReference type="EMBL" id="CP136864">
    <property type="protein sequence ID" value="WOJ93909.1"/>
    <property type="molecule type" value="Genomic_DNA"/>
</dbReference>
<keyword evidence="2" id="KW-1185">Reference proteome</keyword>
<name>A0ABZ0I325_9GAMM</name>
<accession>A0ABZ0I325</accession>
<sequence length="133" mass="14834">MVRASAVLCAVNVVASIYSSDWRLLFASLGLALLCTTLNQMNPCGVTLACESIRHASSQWHFKARGASEFLPCKLQSTGRLASVLWLHCVLQKPSTEAAAPAKTLLIFYDAMSEEQWRLFRRQIRLQLHAARD</sequence>
<reference evidence="1 2" key="1">
    <citation type="submission" date="2023-10" db="EMBL/GenBank/DDBJ databases">
        <title>Two novel species belonging to the OM43/NOR5 clade.</title>
        <authorList>
            <person name="Park M."/>
        </authorList>
    </citation>
    <scope>NUCLEOTIDE SEQUENCE [LARGE SCALE GENOMIC DNA]</scope>
    <source>
        <strain evidence="1 2">IMCC43200</strain>
    </source>
</reference>
<proteinExistence type="predicted"/>
<dbReference type="Proteomes" id="UP001626537">
    <property type="component" value="Chromosome"/>
</dbReference>
<evidence type="ECO:0000313" key="2">
    <source>
        <dbReference type="Proteomes" id="UP001626537"/>
    </source>
</evidence>
<evidence type="ECO:0008006" key="3">
    <source>
        <dbReference type="Google" id="ProtNLM"/>
    </source>
</evidence>
<evidence type="ECO:0000313" key="1">
    <source>
        <dbReference type="EMBL" id="WOJ93909.1"/>
    </source>
</evidence>